<dbReference type="InterPro" id="IPR038636">
    <property type="entry name" value="Wzi_sf"/>
</dbReference>
<dbReference type="RefSeq" id="WP_133558512.1">
    <property type="nucleotide sequence ID" value="NZ_SNWM01000005.1"/>
</dbReference>
<proteinExistence type="predicted"/>
<dbReference type="InterPro" id="IPR026950">
    <property type="entry name" value="Caps_assemb_Wzi"/>
</dbReference>
<name>A0A4R6IEN8_9SPHI</name>
<dbReference type="EMBL" id="SNWM01000005">
    <property type="protein sequence ID" value="TDO20161.1"/>
    <property type="molecule type" value="Genomic_DNA"/>
</dbReference>
<evidence type="ECO:0000313" key="2">
    <source>
        <dbReference type="Proteomes" id="UP000295499"/>
    </source>
</evidence>
<gene>
    <name evidence="1" type="ORF">CLV32_3921</name>
</gene>
<dbReference type="Pfam" id="PF14052">
    <property type="entry name" value="Caps_assemb_Wzi"/>
    <property type="match status" value="1"/>
</dbReference>
<accession>A0A4R6IEN8</accession>
<comment type="caution">
    <text evidence="1">The sequence shown here is derived from an EMBL/GenBank/DDBJ whole genome shotgun (WGS) entry which is preliminary data.</text>
</comment>
<organism evidence="1 2">
    <name type="scientific">Pedobacter duraquae</name>
    <dbReference type="NCBI Taxonomy" id="425511"/>
    <lineage>
        <taxon>Bacteria</taxon>
        <taxon>Pseudomonadati</taxon>
        <taxon>Bacteroidota</taxon>
        <taxon>Sphingobacteriia</taxon>
        <taxon>Sphingobacteriales</taxon>
        <taxon>Sphingobacteriaceae</taxon>
        <taxon>Pedobacter</taxon>
    </lineage>
</organism>
<dbReference type="Gene3D" id="2.40.160.130">
    <property type="entry name" value="Capsule assembly protein Wzi"/>
    <property type="match status" value="1"/>
</dbReference>
<keyword evidence="2" id="KW-1185">Reference proteome</keyword>
<dbReference type="OrthoDB" id="1293009at2"/>
<dbReference type="AlphaFoldDB" id="A0A4R6IEN8"/>
<protein>
    <submittedName>
        <fullName evidence="1">Capsule assembly protein Wzi</fullName>
    </submittedName>
</protein>
<dbReference type="Proteomes" id="UP000295499">
    <property type="component" value="Unassembled WGS sequence"/>
</dbReference>
<sequence>MRILRTIVCYLGLLSFGYKVKAQSLPVGSVGVEDYYRRAQLLGVLDSNISFTVRPLFKAGLKVKDIQYPDLKEVRYNLLNTESAFRSNDGKINGLILPLSMQTQFNSHHPYGWNDGAMIPAKGFQTVISGGLFAEYGPLSIQFKPELAIAGNSAFDTFDKDHYDIIVARYYDFYNNIDLPARFGNQEYSHAYWGQSSIRLNYSSLSVGLSTENLWWGPGMRNSLLMSNTAPGFKHLTLNTVKPIKTPIGSFEGQLIAGRLEGSGFGPLEPNRQYFYSDLYLPKPDDWRYLSGIVFTYQPKWVSGLFLGFTQTRQMYSKDLNGFSDYLPFFLPVKAVNADQPINKPDERNSIFMRWLWPAEHAEVYFEFGRNNFSGDFRNNLLEPNTSRAYIFGLRKMLPFNRRTDENILIGVEVTQLAETLVDKVLSASGWYTSPGVRHGYTNRGEVLGAGIGPGGNLQSLDVSWVRGIKRLGLQIERYVHNDDFYYYAYQDTKDFRRHWTDLSIGASGEWNYKNLIFNAKLQYIKSLNYQWYLLQQPGEPYMVNGKDANNLQIQAGATYRF</sequence>
<evidence type="ECO:0000313" key="1">
    <source>
        <dbReference type="EMBL" id="TDO20161.1"/>
    </source>
</evidence>
<reference evidence="1 2" key="1">
    <citation type="submission" date="2019-03" db="EMBL/GenBank/DDBJ databases">
        <title>Genomic Encyclopedia of Archaeal and Bacterial Type Strains, Phase II (KMG-II): from individual species to whole genera.</title>
        <authorList>
            <person name="Goeker M."/>
        </authorList>
    </citation>
    <scope>NUCLEOTIDE SEQUENCE [LARGE SCALE GENOMIC DNA]</scope>
    <source>
        <strain evidence="1 2">DSM 19034</strain>
    </source>
</reference>